<dbReference type="CDD" id="cd00093">
    <property type="entry name" value="HTH_XRE"/>
    <property type="match status" value="1"/>
</dbReference>
<sequence>MIVTTLTKGMIIMELNKKLKAKRQELSLTQEQVAEKIYVSQKSVSNWETGKSYPDIESLVRLATLYELSLDHLLLEEPKVVEESTEQTKRTVLKKLSLFPFFTTIVLVIILLGQKWWGVLSEEVSLLISLAIVLNLVPLYSLTKKEIGQVKNISGQTSRFKNNARLVFIVLVTIIGCFLMYKIPSLLSD</sequence>
<dbReference type="PROSITE" id="PS50943">
    <property type="entry name" value="HTH_CROC1"/>
    <property type="match status" value="1"/>
</dbReference>
<dbReference type="Proteomes" id="UP000287101">
    <property type="component" value="Unassembled WGS sequence"/>
</dbReference>
<protein>
    <recommendedName>
        <fullName evidence="3">HTH cro/C1-type domain-containing protein</fullName>
    </recommendedName>
</protein>
<keyword evidence="5" id="KW-1185">Reference proteome</keyword>
<dbReference type="InterPro" id="IPR010982">
    <property type="entry name" value="Lambda_DNA-bd_dom_sf"/>
</dbReference>
<dbReference type="Gene3D" id="1.10.260.40">
    <property type="entry name" value="lambda repressor-like DNA-binding domains"/>
    <property type="match status" value="1"/>
</dbReference>
<keyword evidence="1" id="KW-0238">DNA-binding</keyword>
<dbReference type="RefSeq" id="WP_126830002.1">
    <property type="nucleotide sequence ID" value="NZ_CBCRYB010000006.1"/>
</dbReference>
<feature type="transmembrane region" description="Helical" evidence="2">
    <location>
        <begin position="164"/>
        <end position="183"/>
    </location>
</feature>
<dbReference type="AlphaFoldDB" id="A0A430ABK1"/>
<dbReference type="InterPro" id="IPR001387">
    <property type="entry name" value="Cro/C1-type_HTH"/>
</dbReference>
<keyword evidence="2" id="KW-1133">Transmembrane helix</keyword>
<evidence type="ECO:0000313" key="5">
    <source>
        <dbReference type="Proteomes" id="UP000287101"/>
    </source>
</evidence>
<reference evidence="4 5" key="1">
    <citation type="submission" date="2017-05" db="EMBL/GenBank/DDBJ databases">
        <title>Vagococcus spp. assemblies.</title>
        <authorList>
            <person name="Gulvik C.A."/>
        </authorList>
    </citation>
    <scope>NUCLEOTIDE SEQUENCE [LARGE SCALE GENOMIC DNA]</scope>
    <source>
        <strain evidence="4 5">CCUG 41755</strain>
    </source>
</reference>
<proteinExistence type="predicted"/>
<keyword evidence="2" id="KW-0472">Membrane</keyword>
<accession>A0A430ABK1</accession>
<comment type="caution">
    <text evidence="4">The sequence shown here is derived from an EMBL/GenBank/DDBJ whole genome shotgun (WGS) entry which is preliminary data.</text>
</comment>
<dbReference type="GO" id="GO:0003677">
    <property type="term" value="F:DNA binding"/>
    <property type="evidence" value="ECO:0007669"/>
    <property type="project" value="UniProtKB-KW"/>
</dbReference>
<evidence type="ECO:0000256" key="1">
    <source>
        <dbReference type="ARBA" id="ARBA00023125"/>
    </source>
</evidence>
<dbReference type="EMBL" id="NGJY01000001">
    <property type="protein sequence ID" value="RSU04590.1"/>
    <property type="molecule type" value="Genomic_DNA"/>
</dbReference>
<dbReference type="OrthoDB" id="9805856at2"/>
<feature type="transmembrane region" description="Helical" evidence="2">
    <location>
        <begin position="124"/>
        <end position="143"/>
    </location>
</feature>
<evidence type="ECO:0000313" key="4">
    <source>
        <dbReference type="EMBL" id="RSU04590.1"/>
    </source>
</evidence>
<keyword evidence="2" id="KW-0812">Transmembrane</keyword>
<dbReference type="PANTHER" id="PTHR46558">
    <property type="entry name" value="TRACRIPTIONAL REGULATORY PROTEIN-RELATED-RELATED"/>
    <property type="match status" value="1"/>
</dbReference>
<dbReference type="Pfam" id="PF01381">
    <property type="entry name" value="HTH_3"/>
    <property type="match status" value="1"/>
</dbReference>
<evidence type="ECO:0000256" key="2">
    <source>
        <dbReference type="SAM" id="Phobius"/>
    </source>
</evidence>
<organism evidence="4 5">
    <name type="scientific">Vagococcus fessus</name>
    <dbReference type="NCBI Taxonomy" id="120370"/>
    <lineage>
        <taxon>Bacteria</taxon>
        <taxon>Bacillati</taxon>
        <taxon>Bacillota</taxon>
        <taxon>Bacilli</taxon>
        <taxon>Lactobacillales</taxon>
        <taxon>Enterococcaceae</taxon>
        <taxon>Vagococcus</taxon>
    </lineage>
</organism>
<gene>
    <name evidence="4" type="ORF">CBF31_00820</name>
</gene>
<dbReference type="SUPFAM" id="SSF47413">
    <property type="entry name" value="lambda repressor-like DNA-binding domains"/>
    <property type="match status" value="1"/>
</dbReference>
<evidence type="ECO:0000259" key="3">
    <source>
        <dbReference type="PROSITE" id="PS50943"/>
    </source>
</evidence>
<name>A0A430ABK1_9ENTE</name>
<dbReference type="SMART" id="SM00530">
    <property type="entry name" value="HTH_XRE"/>
    <property type="match status" value="1"/>
</dbReference>
<dbReference type="PANTHER" id="PTHR46558:SF4">
    <property type="entry name" value="DNA-BIDING PHAGE PROTEIN"/>
    <property type="match status" value="1"/>
</dbReference>
<feature type="domain" description="HTH cro/C1-type" evidence="3">
    <location>
        <begin position="19"/>
        <end position="73"/>
    </location>
</feature>
<feature type="transmembrane region" description="Helical" evidence="2">
    <location>
        <begin position="98"/>
        <end position="118"/>
    </location>
</feature>